<sequence>MADSNSNDDLSGIEQMLRQLLGDEAAERMLEQMRQSGLDPQAITGGMNLPKDPTQIQHLIQSVTQLFSGSSEALDWDMVSQIAIQTSSTKPDPAPTAAQAARARDALSIADLWLDSVTVLTPGRANRHAWSRAEWIRQTLPTWKVMCMPVATHAADAMTDALSQQLGRMGLDQAEGSFAIPGLGISGALGKMNPADMVRRMSGSVFAMQIGQAIGTLAGQALGSTDVGLPLSDDSLTALVVSNVDDFGTDLGIGADDVLQYLAVREAASARLYNAAPWLRSYLLRAISKYSAQIQIDFDHIEQTVRDLDSMDPAHIQEAMSSGMFSPTSSEAQEQAKKEVETILAVVEGWVEEVTAKACSAYLPAAAPLQEMMRRRRSQGGPAEQVLAQLMGLELRPKRVRDAAKLWRVLGEKVGQAERDKYWSHPDVMPTAEELDNPDSFLEGRQKAAEADAQVDAELEALLDGTLGYAKGLDAGDESAGQQQIEESQDEDSADSGDSDEPHE</sequence>
<dbReference type="Gene3D" id="1.20.150.30">
    <property type="entry name" value="Zincin-like metallopeptidase, N-terminal domain"/>
    <property type="match status" value="1"/>
</dbReference>
<feature type="region of interest" description="Disordered" evidence="1">
    <location>
        <begin position="469"/>
        <end position="504"/>
    </location>
</feature>
<keyword evidence="2" id="KW-0378">Hydrolase</keyword>
<organism evidence="2 3">
    <name type="scientific">Winkia neuii subsp. anitrata</name>
    <dbReference type="NCBI Taxonomy" id="29318"/>
    <lineage>
        <taxon>Bacteria</taxon>
        <taxon>Bacillati</taxon>
        <taxon>Actinomycetota</taxon>
        <taxon>Actinomycetes</taxon>
        <taxon>Actinomycetales</taxon>
        <taxon>Actinomycetaceae</taxon>
        <taxon>Winkia</taxon>
    </lineage>
</organism>
<evidence type="ECO:0000313" key="3">
    <source>
        <dbReference type="Proteomes" id="UP001211044"/>
    </source>
</evidence>
<dbReference type="InterPro" id="IPR018766">
    <property type="entry name" value="Zinicin_2"/>
</dbReference>
<dbReference type="AlphaFoldDB" id="A0AB38XMK3"/>
<dbReference type="EMBL" id="CP116394">
    <property type="protein sequence ID" value="WCE45503.1"/>
    <property type="molecule type" value="Genomic_DNA"/>
</dbReference>
<dbReference type="NCBIfam" id="TIGR03624">
    <property type="entry name" value="putative hydrolase"/>
    <property type="match status" value="1"/>
</dbReference>
<dbReference type="Proteomes" id="UP001211044">
    <property type="component" value="Chromosome"/>
</dbReference>
<dbReference type="PANTHER" id="PTHR39420">
    <property type="match status" value="1"/>
</dbReference>
<evidence type="ECO:0000313" key="2">
    <source>
        <dbReference type="EMBL" id="WCE45503.1"/>
    </source>
</evidence>
<dbReference type="RefSeq" id="WP_101485932.1">
    <property type="nucleotide sequence ID" value="NZ_CP116394.1"/>
</dbReference>
<feature type="compositionally biased region" description="Acidic residues" evidence="1">
    <location>
        <begin position="487"/>
        <end position="504"/>
    </location>
</feature>
<reference evidence="2" key="1">
    <citation type="submission" date="2023-01" db="EMBL/GenBank/DDBJ databases">
        <title>Comparative Genomic Analysis of the Clinically-Derived Winkia Strain NY0527 Provides Evidence into the Taxonomic Reassignment of Winkia neuii and Characterizes Their Virulence Traits.</title>
        <authorList>
            <person name="Cai X."/>
            <person name="Peng Y."/>
            <person name="Li M."/>
            <person name="Qiu Y."/>
            <person name="Wang Y."/>
            <person name="Xu L."/>
            <person name="Hou Q."/>
        </authorList>
    </citation>
    <scope>NUCLEOTIDE SEQUENCE</scope>
    <source>
        <strain evidence="2">NY0527</strain>
    </source>
</reference>
<evidence type="ECO:0000256" key="1">
    <source>
        <dbReference type="SAM" id="MobiDB-lite"/>
    </source>
</evidence>
<accession>A0AB38XMK3</accession>
<gene>
    <name evidence="2" type="ORF">PIG85_07540</name>
</gene>
<dbReference type="PANTHER" id="PTHR39420:SF2">
    <property type="entry name" value="HYDROLASE"/>
    <property type="match status" value="1"/>
</dbReference>
<protein>
    <submittedName>
        <fullName evidence="2">Zinc-dependent metalloprotease</fullName>
    </submittedName>
</protein>
<dbReference type="InterPro" id="IPR042271">
    <property type="entry name" value="Zinicin_2_N"/>
</dbReference>
<keyword evidence="2" id="KW-0482">Metalloprotease</keyword>
<dbReference type="KEGG" id="wne:PIG85_07540"/>
<dbReference type="SUPFAM" id="SSF55486">
    <property type="entry name" value="Metalloproteases ('zincins'), catalytic domain"/>
    <property type="match status" value="1"/>
</dbReference>
<dbReference type="Pfam" id="PF10103">
    <property type="entry name" value="Zincin_2"/>
    <property type="match status" value="1"/>
</dbReference>
<dbReference type="GO" id="GO:0008237">
    <property type="term" value="F:metallopeptidase activity"/>
    <property type="evidence" value="ECO:0007669"/>
    <property type="project" value="UniProtKB-KW"/>
</dbReference>
<keyword evidence="2" id="KW-0645">Protease</keyword>
<proteinExistence type="predicted"/>
<name>A0AB38XMK3_9ACTO</name>